<protein>
    <submittedName>
        <fullName evidence="3">Response regulator receiver protein</fullName>
    </submittedName>
</protein>
<dbReference type="Pfam" id="PF00072">
    <property type="entry name" value="Response_reg"/>
    <property type="match status" value="1"/>
</dbReference>
<evidence type="ECO:0000256" key="1">
    <source>
        <dbReference type="PROSITE-ProRule" id="PRU00169"/>
    </source>
</evidence>
<dbReference type="GO" id="GO:0000160">
    <property type="term" value="P:phosphorelay signal transduction system"/>
    <property type="evidence" value="ECO:0007669"/>
    <property type="project" value="InterPro"/>
</dbReference>
<organism evidence="3 4">
    <name type="scientific">Maridesulfovibrio salexigens (strain ATCC 14822 / DSM 2638 / NCIMB 8403 / VKM B-1763)</name>
    <name type="common">Desulfovibrio salexigens</name>
    <dbReference type="NCBI Taxonomy" id="526222"/>
    <lineage>
        <taxon>Bacteria</taxon>
        <taxon>Pseudomonadati</taxon>
        <taxon>Thermodesulfobacteriota</taxon>
        <taxon>Desulfovibrionia</taxon>
        <taxon>Desulfovibrionales</taxon>
        <taxon>Desulfovibrionaceae</taxon>
        <taxon>Maridesulfovibrio</taxon>
    </lineage>
</organism>
<feature type="modified residue" description="4-aspartylphosphate" evidence="1">
    <location>
        <position position="55"/>
    </location>
</feature>
<reference evidence="3 4" key="1">
    <citation type="submission" date="2009-06" db="EMBL/GenBank/DDBJ databases">
        <title>Complete sequence of Desulfovibrio salexigens DSM 2638.</title>
        <authorList>
            <consortium name="US DOE Joint Genome Institute"/>
            <person name="Lucas S."/>
            <person name="Copeland A."/>
            <person name="Lapidus A."/>
            <person name="Glavina del Rio T."/>
            <person name="Tice H."/>
            <person name="Bruce D."/>
            <person name="Goodwin L."/>
            <person name="Pitluck S."/>
            <person name="Munk A.C."/>
            <person name="Brettin T."/>
            <person name="Detter J.C."/>
            <person name="Han C."/>
            <person name="Tapia R."/>
            <person name="Larimer F."/>
            <person name="Land M."/>
            <person name="Hauser L."/>
            <person name="Kyrpides N."/>
            <person name="Anderson I."/>
            <person name="Wall J.D."/>
            <person name="Arkin A.P."/>
            <person name="Dehal P."/>
            <person name="Chivian D."/>
            <person name="Giles B."/>
            <person name="Hazen T.C."/>
        </authorList>
    </citation>
    <scope>NUCLEOTIDE SEQUENCE [LARGE SCALE GENOMIC DNA]</scope>
    <source>
        <strain evidence="4">ATCC 14822 / DSM 2638 / NCIMB 8403 / VKM B-1763</strain>
    </source>
</reference>
<evidence type="ECO:0000313" key="3">
    <source>
        <dbReference type="EMBL" id="ACS79810.1"/>
    </source>
</evidence>
<dbReference type="EMBL" id="CP001649">
    <property type="protein sequence ID" value="ACS79810.1"/>
    <property type="molecule type" value="Genomic_DNA"/>
</dbReference>
<dbReference type="SUPFAM" id="SSF52172">
    <property type="entry name" value="CheY-like"/>
    <property type="match status" value="1"/>
</dbReference>
<dbReference type="Gene3D" id="3.40.50.2300">
    <property type="match status" value="1"/>
</dbReference>
<sequence length="136" mass="15294">MRILIVEDELASRKYLTHVMTSYGQCDAVEDGAEAVQAFTDALESGNRYDLICLDIMMPEMDGQDALKEIREIEKEHGIPHNLETKVMMTSALSDPSNVIEAYYKGGASIYLTKPLDVEKIREAMVELGFLKKSME</sequence>
<dbReference type="STRING" id="526222.Desal_1748"/>
<feature type="domain" description="Response regulatory" evidence="2">
    <location>
        <begin position="2"/>
        <end position="129"/>
    </location>
</feature>
<dbReference type="SMART" id="SM00448">
    <property type="entry name" value="REC"/>
    <property type="match status" value="1"/>
</dbReference>
<evidence type="ECO:0000313" key="4">
    <source>
        <dbReference type="Proteomes" id="UP000002601"/>
    </source>
</evidence>
<keyword evidence="1" id="KW-0597">Phosphoprotein</keyword>
<dbReference type="InterPro" id="IPR001789">
    <property type="entry name" value="Sig_transdc_resp-reg_receiver"/>
</dbReference>
<gene>
    <name evidence="3" type="ordered locus">Desal_1748</name>
</gene>
<dbReference type="InterPro" id="IPR052048">
    <property type="entry name" value="ST_Response_Regulator"/>
</dbReference>
<dbReference type="HOGENOM" id="CLU_000445_69_12_7"/>
<dbReference type="Proteomes" id="UP000002601">
    <property type="component" value="Chromosome"/>
</dbReference>
<dbReference type="KEGG" id="dsa:Desal_1748"/>
<dbReference type="OrthoDB" id="9790466at2"/>
<dbReference type="PROSITE" id="PS50110">
    <property type="entry name" value="RESPONSE_REGULATORY"/>
    <property type="match status" value="1"/>
</dbReference>
<dbReference type="CDD" id="cd00156">
    <property type="entry name" value="REC"/>
    <property type="match status" value="1"/>
</dbReference>
<proteinExistence type="predicted"/>
<keyword evidence="4" id="KW-1185">Reference proteome</keyword>
<dbReference type="PANTHER" id="PTHR43228:SF1">
    <property type="entry name" value="TWO-COMPONENT RESPONSE REGULATOR ARR22"/>
    <property type="match status" value="1"/>
</dbReference>
<dbReference type="AlphaFoldDB" id="C6BTN0"/>
<evidence type="ECO:0000259" key="2">
    <source>
        <dbReference type="PROSITE" id="PS50110"/>
    </source>
</evidence>
<dbReference type="PANTHER" id="PTHR43228">
    <property type="entry name" value="TWO-COMPONENT RESPONSE REGULATOR"/>
    <property type="match status" value="1"/>
</dbReference>
<name>C6BTN0_MARSD</name>
<dbReference type="RefSeq" id="WP_015851626.1">
    <property type="nucleotide sequence ID" value="NC_012881.1"/>
</dbReference>
<dbReference type="eggNOG" id="COG0745">
    <property type="taxonomic scope" value="Bacteria"/>
</dbReference>
<accession>C6BTN0</accession>
<dbReference type="InterPro" id="IPR011006">
    <property type="entry name" value="CheY-like_superfamily"/>
</dbReference>